<dbReference type="EMBL" id="VNHS01000003">
    <property type="protein sequence ID" value="TYP76358.1"/>
    <property type="molecule type" value="Genomic_DNA"/>
</dbReference>
<organism evidence="6 7">
    <name type="scientific">Paenibacillus methanolicus</name>
    <dbReference type="NCBI Taxonomy" id="582686"/>
    <lineage>
        <taxon>Bacteria</taxon>
        <taxon>Bacillati</taxon>
        <taxon>Bacillota</taxon>
        <taxon>Bacilli</taxon>
        <taxon>Bacillales</taxon>
        <taxon>Paenibacillaceae</taxon>
        <taxon>Paenibacillus</taxon>
    </lineage>
</organism>
<protein>
    <submittedName>
        <fullName evidence="6">Arylsulfatase</fullName>
    </submittedName>
</protein>
<dbReference type="GO" id="GO:0016787">
    <property type="term" value="F:hydrolase activity"/>
    <property type="evidence" value="ECO:0007669"/>
    <property type="project" value="UniProtKB-KW"/>
</dbReference>
<dbReference type="CDD" id="cd16025">
    <property type="entry name" value="PAS_like"/>
    <property type="match status" value="1"/>
</dbReference>
<evidence type="ECO:0000313" key="7">
    <source>
        <dbReference type="Proteomes" id="UP000323257"/>
    </source>
</evidence>
<dbReference type="Gene3D" id="3.30.1120.10">
    <property type="match status" value="1"/>
</dbReference>
<evidence type="ECO:0000256" key="1">
    <source>
        <dbReference type="ARBA" id="ARBA00008779"/>
    </source>
</evidence>
<accession>A0A5S5CCI1</accession>
<keyword evidence="4" id="KW-0106">Calcium</keyword>
<dbReference type="InterPro" id="IPR000917">
    <property type="entry name" value="Sulfatase_N"/>
</dbReference>
<comment type="caution">
    <text evidence="6">The sequence shown here is derived from an EMBL/GenBank/DDBJ whole genome shotgun (WGS) entry which is preliminary data.</text>
</comment>
<sequence length="764" mass="84543">MSTKQPVSPAFQGVIGRTVQESVPDWSNGPKAPESAPNVVFIVLDDTGFAHLGSYGSTIATPNLDRLAGGGLRYTNFHTNSMCSPTRASLLTGRNSHAAGVGMIAEFHNGFPNTRGSISKETGTIAEILKEQGYNTAAIGKWHLVPGSEQSYAGPFDNWPTGRGFEHYYGFLNGETDQYYPELVEYNRAVAAPKKPEQGYHLSEDLTDRAIEYVREQKAAAPDKPFFLYLAYGATHAPHQAPSEFIDNYKGKFDQGWDIVREEWFERQKELGVVPPQTELPPRNPLVQPWDSLSANEKKFYARLQEAFAGFLEHTDHHIGRLVDTLGELGQLDDTIIVLISDNGASPEGGPNGSLNEHKGFYGVPTVVDEEIKRIDEIGGPTTYNHYPLGWASAGNTPLKWYKTWVHAGGVKDPLLIHYPRRIKAENGIRSQYHHVADIVPTVLELIGVDAPREIGGVPQLPLHGVSLAYTFDDADAPTRKRTQYYEMLGHRAIWHQGWKAVTNHVPGTPFEADAWELYHEEEDFAENRNLAGQYPEKVRDLVERWWTEAGKYGVLPIDGRAMMERAFDIVKGRPLGPHATASDGGAIEYRFVPSSLALHTTDIPILNNHPHTIEAILERDDVLEEGVLVADGNRFGGYALYIRHNQLVYHYNYFGDRHYTIVSNRELPAGRVKLTYEFVPTGAGRGNVRLFLNGEPIGSGDVVTSNSSNGAGSFTVGHNAQTAVGLDYEAPFPYSGKLIEVVIRVQPFPAQQANQLVQGIAAE</sequence>
<dbReference type="OrthoDB" id="9762324at2"/>
<dbReference type="RefSeq" id="WP_148928793.1">
    <property type="nucleotide sequence ID" value="NZ_VNHS01000003.1"/>
</dbReference>
<dbReference type="PROSITE" id="PS00523">
    <property type="entry name" value="SULFATASE_1"/>
    <property type="match status" value="1"/>
</dbReference>
<comment type="similarity">
    <text evidence="1">Belongs to the sulfatase family.</text>
</comment>
<evidence type="ECO:0000259" key="5">
    <source>
        <dbReference type="Pfam" id="PF00884"/>
    </source>
</evidence>
<gene>
    <name evidence="6" type="ORF">BCM02_10319</name>
</gene>
<dbReference type="Proteomes" id="UP000323257">
    <property type="component" value="Unassembled WGS sequence"/>
</dbReference>
<proteinExistence type="inferred from homology"/>
<dbReference type="GO" id="GO:0046872">
    <property type="term" value="F:metal ion binding"/>
    <property type="evidence" value="ECO:0007669"/>
    <property type="project" value="UniProtKB-KW"/>
</dbReference>
<keyword evidence="7" id="KW-1185">Reference proteome</keyword>
<name>A0A5S5CCI1_9BACL</name>
<reference evidence="6 7" key="1">
    <citation type="submission" date="2019-07" db="EMBL/GenBank/DDBJ databases">
        <title>Genomic Encyclopedia of Type Strains, Phase III (KMG-III): the genomes of soil and plant-associated and newly described type strains.</title>
        <authorList>
            <person name="Whitman W."/>
        </authorList>
    </citation>
    <scope>NUCLEOTIDE SEQUENCE [LARGE SCALE GENOMIC DNA]</scope>
    <source>
        <strain evidence="6 7">BL24</strain>
    </source>
</reference>
<dbReference type="InterPro" id="IPR017850">
    <property type="entry name" value="Alkaline_phosphatase_core_sf"/>
</dbReference>
<feature type="domain" description="Sulfatase N-terminal" evidence="5">
    <location>
        <begin position="37"/>
        <end position="449"/>
    </location>
</feature>
<evidence type="ECO:0000256" key="2">
    <source>
        <dbReference type="ARBA" id="ARBA00022723"/>
    </source>
</evidence>
<dbReference type="SUPFAM" id="SSF53649">
    <property type="entry name" value="Alkaline phosphatase-like"/>
    <property type="match status" value="1"/>
</dbReference>
<evidence type="ECO:0000256" key="4">
    <source>
        <dbReference type="ARBA" id="ARBA00022837"/>
    </source>
</evidence>
<dbReference type="InterPro" id="IPR013320">
    <property type="entry name" value="ConA-like_dom_sf"/>
</dbReference>
<dbReference type="PANTHER" id="PTHR42693">
    <property type="entry name" value="ARYLSULFATASE FAMILY MEMBER"/>
    <property type="match status" value="1"/>
</dbReference>
<dbReference type="Gene3D" id="3.40.720.10">
    <property type="entry name" value="Alkaline Phosphatase, subunit A"/>
    <property type="match status" value="1"/>
</dbReference>
<evidence type="ECO:0000313" key="6">
    <source>
        <dbReference type="EMBL" id="TYP76358.1"/>
    </source>
</evidence>
<dbReference type="InterPro" id="IPR024607">
    <property type="entry name" value="Sulfatase_CS"/>
</dbReference>
<dbReference type="SUPFAM" id="SSF49899">
    <property type="entry name" value="Concanavalin A-like lectins/glucanases"/>
    <property type="match status" value="1"/>
</dbReference>
<dbReference type="PROSITE" id="PS00149">
    <property type="entry name" value="SULFATASE_2"/>
    <property type="match status" value="1"/>
</dbReference>
<dbReference type="Pfam" id="PF00884">
    <property type="entry name" value="Sulfatase"/>
    <property type="match status" value="1"/>
</dbReference>
<evidence type="ECO:0000256" key="3">
    <source>
        <dbReference type="ARBA" id="ARBA00022801"/>
    </source>
</evidence>
<dbReference type="InterPro" id="IPR050738">
    <property type="entry name" value="Sulfatase"/>
</dbReference>
<dbReference type="AlphaFoldDB" id="A0A5S5CCI1"/>
<keyword evidence="3" id="KW-0378">Hydrolase</keyword>
<keyword evidence="2" id="KW-0479">Metal-binding</keyword>